<feature type="active site" description="Proton donor/acceptor" evidence="7">
    <location>
        <position position="159"/>
    </location>
</feature>
<dbReference type="EMBL" id="CACVAX010000005">
    <property type="protein sequence ID" value="CAA6801372.1"/>
    <property type="molecule type" value="Genomic_DNA"/>
</dbReference>
<dbReference type="GO" id="GO:0004180">
    <property type="term" value="F:carboxypeptidase activity"/>
    <property type="evidence" value="ECO:0007669"/>
    <property type="project" value="UniProtKB-ARBA"/>
</dbReference>
<feature type="domain" description="L,D-TPase catalytic" evidence="8">
    <location>
        <begin position="68"/>
        <end position="207"/>
    </location>
</feature>
<evidence type="ECO:0000256" key="6">
    <source>
        <dbReference type="ARBA" id="ARBA00023316"/>
    </source>
</evidence>
<proteinExistence type="inferred from homology"/>
<reference evidence="9" key="1">
    <citation type="submission" date="2020-01" db="EMBL/GenBank/DDBJ databases">
        <authorList>
            <person name="Meier V. D."/>
            <person name="Meier V D."/>
        </authorList>
    </citation>
    <scope>NUCLEOTIDE SEQUENCE</scope>
    <source>
        <strain evidence="9">HLG_WM_MAG_04</strain>
    </source>
</reference>
<dbReference type="Gene3D" id="2.40.440.10">
    <property type="entry name" value="L,D-transpeptidase catalytic domain-like"/>
    <property type="match status" value="1"/>
</dbReference>
<comment type="similarity">
    <text evidence="2">Belongs to the YkuD family.</text>
</comment>
<dbReference type="UniPathway" id="UPA00219"/>
<keyword evidence="5 7" id="KW-0573">Peptidoglycan synthesis</keyword>
<dbReference type="PROSITE" id="PS52029">
    <property type="entry name" value="LD_TPASE"/>
    <property type="match status" value="1"/>
</dbReference>
<keyword evidence="3" id="KW-0808">Transferase</keyword>
<protein>
    <submittedName>
        <fullName evidence="9">ErfK/YbiS/YcfS/YnhG family protein</fullName>
    </submittedName>
</protein>
<evidence type="ECO:0000256" key="7">
    <source>
        <dbReference type="PROSITE-ProRule" id="PRU01373"/>
    </source>
</evidence>
<sequence>MKKYLLLIGLGILLFTGCGKKVEPPKKEPIVVVVVEVNETVEEEEVVPELTVYDWQQNDELIKSEKAHKMVVVKDKRVLVLFNEEGDTLSRHRVSLGENPVGTKLKQGDKKTPEGVYGIRDIRGDKKYYKEILIDYPNRHDVKRSKNLGFNPGGGITFHAQVNWNWNGSGDDYTLSNDWTNGCIALTNHGMNTVLSMIDKNTIVEIRE</sequence>
<evidence type="ECO:0000256" key="3">
    <source>
        <dbReference type="ARBA" id="ARBA00022679"/>
    </source>
</evidence>
<evidence type="ECO:0000256" key="4">
    <source>
        <dbReference type="ARBA" id="ARBA00022960"/>
    </source>
</evidence>
<dbReference type="AlphaFoldDB" id="A0A6S6SDH8"/>
<comment type="pathway">
    <text evidence="1 7">Cell wall biogenesis; peptidoglycan biosynthesis.</text>
</comment>
<dbReference type="GO" id="GO:0071555">
    <property type="term" value="P:cell wall organization"/>
    <property type="evidence" value="ECO:0007669"/>
    <property type="project" value="UniProtKB-UniRule"/>
</dbReference>
<evidence type="ECO:0000256" key="1">
    <source>
        <dbReference type="ARBA" id="ARBA00004752"/>
    </source>
</evidence>
<evidence type="ECO:0000313" key="9">
    <source>
        <dbReference type="EMBL" id="CAA6801372.1"/>
    </source>
</evidence>
<keyword evidence="4 7" id="KW-0133">Cell shape</keyword>
<keyword evidence="6 7" id="KW-0961">Cell wall biogenesis/degradation</keyword>
<feature type="active site" description="Nucleophile" evidence="7">
    <location>
        <position position="183"/>
    </location>
</feature>
<gene>
    <name evidence="9" type="ORF">HELGO_WM10184</name>
</gene>
<dbReference type="CDD" id="cd16913">
    <property type="entry name" value="YkuD_like"/>
    <property type="match status" value="1"/>
</dbReference>
<accession>A0A6S6SDH8</accession>
<dbReference type="GO" id="GO:0009252">
    <property type="term" value="P:peptidoglycan biosynthetic process"/>
    <property type="evidence" value="ECO:0007669"/>
    <property type="project" value="UniProtKB-UniPathway"/>
</dbReference>
<dbReference type="InterPro" id="IPR005490">
    <property type="entry name" value="LD_TPept_cat_dom"/>
</dbReference>
<evidence type="ECO:0000256" key="5">
    <source>
        <dbReference type="ARBA" id="ARBA00022984"/>
    </source>
</evidence>
<evidence type="ECO:0000256" key="2">
    <source>
        <dbReference type="ARBA" id="ARBA00005992"/>
    </source>
</evidence>
<dbReference type="PANTHER" id="PTHR36699">
    <property type="entry name" value="LD-TRANSPEPTIDASE"/>
    <property type="match status" value="1"/>
</dbReference>
<dbReference type="Pfam" id="PF03734">
    <property type="entry name" value="YkuD"/>
    <property type="match status" value="1"/>
</dbReference>
<dbReference type="SUPFAM" id="SSF141523">
    <property type="entry name" value="L,D-transpeptidase catalytic domain-like"/>
    <property type="match status" value="1"/>
</dbReference>
<organism evidence="9">
    <name type="scientific">uncultured Sulfurovum sp</name>
    <dbReference type="NCBI Taxonomy" id="269237"/>
    <lineage>
        <taxon>Bacteria</taxon>
        <taxon>Pseudomonadati</taxon>
        <taxon>Campylobacterota</taxon>
        <taxon>Epsilonproteobacteria</taxon>
        <taxon>Campylobacterales</taxon>
        <taxon>Sulfurovaceae</taxon>
        <taxon>Sulfurovum</taxon>
        <taxon>environmental samples</taxon>
    </lineage>
</organism>
<name>A0A6S6SDH8_9BACT</name>
<dbReference type="PROSITE" id="PS51257">
    <property type="entry name" value="PROKAR_LIPOPROTEIN"/>
    <property type="match status" value="1"/>
</dbReference>
<dbReference type="PANTHER" id="PTHR36699:SF1">
    <property type="entry name" value="L,D-TRANSPEPTIDASE YAFK-RELATED"/>
    <property type="match status" value="1"/>
</dbReference>
<dbReference type="InterPro" id="IPR038063">
    <property type="entry name" value="Transpep_catalytic_dom"/>
</dbReference>
<evidence type="ECO:0000259" key="8">
    <source>
        <dbReference type="PROSITE" id="PS52029"/>
    </source>
</evidence>
<dbReference type="GO" id="GO:0008360">
    <property type="term" value="P:regulation of cell shape"/>
    <property type="evidence" value="ECO:0007669"/>
    <property type="project" value="UniProtKB-UniRule"/>
</dbReference>
<dbReference type="GO" id="GO:0016740">
    <property type="term" value="F:transferase activity"/>
    <property type="evidence" value="ECO:0007669"/>
    <property type="project" value="UniProtKB-KW"/>
</dbReference>